<dbReference type="Proteomes" id="UP000193922">
    <property type="component" value="Unassembled WGS sequence"/>
</dbReference>
<dbReference type="InterPro" id="IPR036915">
    <property type="entry name" value="Cyclin-like_sf"/>
</dbReference>
<reference evidence="2 3" key="1">
    <citation type="submission" date="2016-07" db="EMBL/GenBank/DDBJ databases">
        <title>Pervasive Adenine N6-methylation of Active Genes in Fungi.</title>
        <authorList>
            <consortium name="DOE Joint Genome Institute"/>
            <person name="Mondo S.J."/>
            <person name="Dannebaum R.O."/>
            <person name="Kuo R.C."/>
            <person name="Labutti K."/>
            <person name="Haridas S."/>
            <person name="Kuo A."/>
            <person name="Salamov A."/>
            <person name="Ahrendt S.R."/>
            <person name="Lipzen A."/>
            <person name="Sullivan W."/>
            <person name="Andreopoulos W.B."/>
            <person name="Clum A."/>
            <person name="Lindquist E."/>
            <person name="Daum C."/>
            <person name="Ramamoorthy G.K."/>
            <person name="Gryganskyi A."/>
            <person name="Culley D."/>
            <person name="Magnuson J.K."/>
            <person name="James T.Y."/>
            <person name="O'Malley M.A."/>
            <person name="Stajich J.E."/>
            <person name="Spatafora J.W."/>
            <person name="Visel A."/>
            <person name="Grigoriev I.V."/>
        </authorList>
    </citation>
    <scope>NUCLEOTIDE SEQUENCE [LARGE SCALE GENOMIC DNA]</scope>
    <source>
        <strain evidence="2 3">ATCC 12442</strain>
    </source>
</reference>
<dbReference type="InterPro" id="IPR013922">
    <property type="entry name" value="Cyclin_PHO80-like"/>
</dbReference>
<dbReference type="GO" id="GO:0016538">
    <property type="term" value="F:cyclin-dependent protein serine/threonine kinase regulator activity"/>
    <property type="evidence" value="ECO:0007669"/>
    <property type="project" value="TreeGrafter"/>
</dbReference>
<dbReference type="Gene3D" id="1.10.472.10">
    <property type="entry name" value="Cyclin-like"/>
    <property type="match status" value="1"/>
</dbReference>
<dbReference type="OrthoDB" id="1060854at2759"/>
<dbReference type="GO" id="GO:0000307">
    <property type="term" value="C:cyclin-dependent protein kinase holoenzyme complex"/>
    <property type="evidence" value="ECO:0007669"/>
    <property type="project" value="TreeGrafter"/>
</dbReference>
<feature type="region of interest" description="Disordered" evidence="1">
    <location>
        <begin position="361"/>
        <end position="381"/>
    </location>
</feature>
<dbReference type="STRING" id="61395.A0A1Y1WMP5"/>
<proteinExistence type="predicted"/>
<evidence type="ECO:0000313" key="2">
    <source>
        <dbReference type="EMBL" id="ORX74384.1"/>
    </source>
</evidence>
<feature type="region of interest" description="Disordered" evidence="1">
    <location>
        <begin position="238"/>
        <end position="268"/>
    </location>
</feature>
<organism evidence="2 3">
    <name type="scientific">Linderina pennispora</name>
    <dbReference type="NCBI Taxonomy" id="61395"/>
    <lineage>
        <taxon>Eukaryota</taxon>
        <taxon>Fungi</taxon>
        <taxon>Fungi incertae sedis</taxon>
        <taxon>Zoopagomycota</taxon>
        <taxon>Kickxellomycotina</taxon>
        <taxon>Kickxellomycetes</taxon>
        <taxon>Kickxellales</taxon>
        <taxon>Kickxellaceae</taxon>
        <taxon>Linderina</taxon>
    </lineage>
</organism>
<evidence type="ECO:0000313" key="3">
    <source>
        <dbReference type="Proteomes" id="UP000193922"/>
    </source>
</evidence>
<dbReference type="CDD" id="cd20558">
    <property type="entry name" value="CYCLIN_ScPCL7-like"/>
    <property type="match status" value="1"/>
</dbReference>
<dbReference type="PANTHER" id="PTHR15615:SF94">
    <property type="entry name" value="PHO85 CYCLIN-6-RELATED"/>
    <property type="match status" value="1"/>
</dbReference>
<protein>
    <submittedName>
        <fullName evidence="2">Cyclin-domain-containing protein</fullName>
    </submittedName>
</protein>
<feature type="compositionally biased region" description="Low complexity" evidence="1">
    <location>
        <begin position="361"/>
        <end position="375"/>
    </location>
</feature>
<accession>A0A1Y1WMP5</accession>
<dbReference type="EMBL" id="MCFD01000001">
    <property type="protein sequence ID" value="ORX74384.1"/>
    <property type="molecule type" value="Genomic_DNA"/>
</dbReference>
<dbReference type="GO" id="GO:0019901">
    <property type="term" value="F:protein kinase binding"/>
    <property type="evidence" value="ECO:0007669"/>
    <property type="project" value="InterPro"/>
</dbReference>
<name>A0A1Y1WMP5_9FUNG</name>
<dbReference type="GeneID" id="63806669"/>
<gene>
    <name evidence="2" type="ORF">DL89DRAFT_289958</name>
</gene>
<dbReference type="RefSeq" id="XP_040747595.1">
    <property type="nucleotide sequence ID" value="XM_040890021.1"/>
</dbReference>
<sequence>MFDIERTPTQETISRMAQLIDGVTAANQAIVGPSVGDITPFHSRTVPAISVRDYLQRVAKFVCLENDTLIAILVYLDRITHAQTHRPSLALSPYNVHRMLITAIVVAHKFNSDVFFNNARYSKVGGIPLAEMNQLELEMLFLVRFELKIDAEEVQRIGTWLMTRPLPSGTKLASSAVGRFSPLGILTLYREDSIPPPQFSHPTPGLHPSQGAALSHSTSLPPLEYVTAGIPDVRLRTSPHHAHRNSLPSHPPHNASSEMAATPSSLRTPRILNGSPVYRSYPGCDLEPSSMIVDDVAYKTHVVGAQPVVHQGNQFTQPVWRDSTLSPFSPISPTEQLFGNSINQKRRRIQPVSVIHNGMGPAPAAATATTAPAGARVSEAE</sequence>
<dbReference type="GO" id="GO:0005634">
    <property type="term" value="C:nucleus"/>
    <property type="evidence" value="ECO:0007669"/>
    <property type="project" value="TreeGrafter"/>
</dbReference>
<comment type="caution">
    <text evidence="2">The sequence shown here is derived from an EMBL/GenBank/DDBJ whole genome shotgun (WGS) entry which is preliminary data.</text>
</comment>
<dbReference type="SUPFAM" id="SSF47954">
    <property type="entry name" value="Cyclin-like"/>
    <property type="match status" value="1"/>
</dbReference>
<dbReference type="AlphaFoldDB" id="A0A1Y1WMP5"/>
<dbReference type="PANTHER" id="PTHR15615">
    <property type="match status" value="1"/>
</dbReference>
<keyword evidence="3" id="KW-1185">Reference proteome</keyword>
<feature type="compositionally biased region" description="Polar residues" evidence="1">
    <location>
        <begin position="254"/>
        <end position="267"/>
    </location>
</feature>
<evidence type="ECO:0000256" key="1">
    <source>
        <dbReference type="SAM" id="MobiDB-lite"/>
    </source>
</evidence>
<dbReference type="Pfam" id="PF08613">
    <property type="entry name" value="Cyclin"/>
    <property type="match status" value="1"/>
</dbReference>